<evidence type="ECO:0000313" key="3">
    <source>
        <dbReference type="Proteomes" id="UP000248863"/>
    </source>
</evidence>
<dbReference type="Pfam" id="PF06823">
    <property type="entry name" value="DUF1236"/>
    <property type="match status" value="1"/>
</dbReference>
<accession>A0A327JQU6</accession>
<proteinExistence type="predicted"/>
<dbReference type="EMBL" id="NPEU01000760">
    <property type="protein sequence ID" value="RAI28431.1"/>
    <property type="molecule type" value="Genomic_DNA"/>
</dbReference>
<evidence type="ECO:0000313" key="2">
    <source>
        <dbReference type="EMBL" id="RAI28431.1"/>
    </source>
</evidence>
<evidence type="ECO:0008006" key="4">
    <source>
        <dbReference type="Google" id="ProtNLM"/>
    </source>
</evidence>
<keyword evidence="1" id="KW-0732">Signal</keyword>
<dbReference type="Gene3D" id="3.10.450.160">
    <property type="entry name" value="inner membrane protein cigr"/>
    <property type="match status" value="1"/>
</dbReference>
<reference evidence="2 3" key="1">
    <citation type="submission" date="2017-07" db="EMBL/GenBank/DDBJ databases">
        <title>Draft Genome Sequences of Select Purple Nonsulfur Bacteria.</title>
        <authorList>
            <person name="Lasarre B."/>
            <person name="Mckinlay J.B."/>
        </authorList>
    </citation>
    <scope>NUCLEOTIDE SEQUENCE [LARGE SCALE GENOMIC DNA]</scope>
    <source>
        <strain evidence="2 3">DSM 11907</strain>
    </source>
</reference>
<dbReference type="AlphaFoldDB" id="A0A327JQU6"/>
<evidence type="ECO:0000256" key="1">
    <source>
        <dbReference type="SAM" id="SignalP"/>
    </source>
</evidence>
<organism evidence="2 3">
    <name type="scientific">Rhodoplanes elegans</name>
    <dbReference type="NCBI Taxonomy" id="29408"/>
    <lineage>
        <taxon>Bacteria</taxon>
        <taxon>Pseudomonadati</taxon>
        <taxon>Pseudomonadota</taxon>
        <taxon>Alphaproteobacteria</taxon>
        <taxon>Hyphomicrobiales</taxon>
        <taxon>Nitrobacteraceae</taxon>
        <taxon>Rhodoplanes</taxon>
    </lineage>
</organism>
<comment type="caution">
    <text evidence="2">The sequence shown here is derived from an EMBL/GenBank/DDBJ whole genome shotgun (WGS) entry which is preliminary data.</text>
</comment>
<gene>
    <name evidence="2" type="ORF">CH338_29390</name>
</gene>
<name>A0A327JQU6_9BRAD</name>
<dbReference type="RefSeq" id="WP_111360595.1">
    <property type="nucleotide sequence ID" value="NZ_NHSK01000133.1"/>
</dbReference>
<dbReference type="Proteomes" id="UP000248863">
    <property type="component" value="Unassembled WGS sequence"/>
</dbReference>
<feature type="signal peptide" evidence="1">
    <location>
        <begin position="1"/>
        <end position="37"/>
    </location>
</feature>
<dbReference type="InterPro" id="IPR009642">
    <property type="entry name" value="DUF1236"/>
</dbReference>
<dbReference type="OrthoDB" id="102964at2"/>
<sequence length="316" mass="33238">MTASRLLAARPLVPRSIAPRMLAVAAALLSGTALANAQTVISREVSNEPVETVITSGPAGITVTRRPLQTMAPPVVSTTPVFPTYGPAGETYLQSWAPAPSGYAPAYPAPPAVAVAPPAPVGGSVTVRPYGGPYVETVPVDATRTVVIEESVDDPVPAPAVRTVRRGTPPIMARAVEPEPTRTSRTRTARRVTSDPMALAPTQRAVIYRTLGQQASYDPAALERVTPTYAQPWGQPAYAQPYGWQPGYAGYAAVPTTRAVTYTVGSVVPDSVTLAPVPRQLVTQIPQTRGYQYAVVNGRVLLIDPTTGTVVADVVR</sequence>
<protein>
    <recommendedName>
        <fullName evidence="4">DUF1236 domain-containing protein</fullName>
    </recommendedName>
</protein>
<feature type="chain" id="PRO_5016349080" description="DUF1236 domain-containing protein" evidence="1">
    <location>
        <begin position="38"/>
        <end position="316"/>
    </location>
</feature>
<keyword evidence="3" id="KW-1185">Reference proteome</keyword>